<evidence type="ECO:0000313" key="2">
    <source>
        <dbReference type="Proteomes" id="UP001157006"/>
    </source>
</evidence>
<sequence length="182" mass="20639">MLHSTSSASVLILLRLGSHGGTRGGEDSKPQRYELRVCWENWLGVCWTVSWLGMSLLCSWLLNVSYDVTVLGSVVQLGMVNEKDYREDPQDYNHGIPPLKRSEPNIPVDVLLEATKPIHLFPWDSETDLICKNRDFPQSTLEFELFKQTKRESKISVFQEVKSLTGILSNKNFAVSVSPKIE</sequence>
<dbReference type="AlphaFoldDB" id="A0AAV1AWV4"/>
<dbReference type="EMBL" id="OX451740">
    <property type="protein sequence ID" value="CAI8614496.1"/>
    <property type="molecule type" value="Genomic_DNA"/>
</dbReference>
<keyword evidence="2" id="KW-1185">Reference proteome</keyword>
<protein>
    <submittedName>
        <fullName evidence="1">Uncharacterized protein</fullName>
    </submittedName>
</protein>
<organism evidence="1 2">
    <name type="scientific">Vicia faba</name>
    <name type="common">Broad bean</name>
    <name type="synonym">Faba vulgaris</name>
    <dbReference type="NCBI Taxonomy" id="3906"/>
    <lineage>
        <taxon>Eukaryota</taxon>
        <taxon>Viridiplantae</taxon>
        <taxon>Streptophyta</taxon>
        <taxon>Embryophyta</taxon>
        <taxon>Tracheophyta</taxon>
        <taxon>Spermatophyta</taxon>
        <taxon>Magnoliopsida</taxon>
        <taxon>eudicotyledons</taxon>
        <taxon>Gunneridae</taxon>
        <taxon>Pentapetalae</taxon>
        <taxon>rosids</taxon>
        <taxon>fabids</taxon>
        <taxon>Fabales</taxon>
        <taxon>Fabaceae</taxon>
        <taxon>Papilionoideae</taxon>
        <taxon>50 kb inversion clade</taxon>
        <taxon>NPAAA clade</taxon>
        <taxon>Hologalegina</taxon>
        <taxon>IRL clade</taxon>
        <taxon>Fabeae</taxon>
        <taxon>Vicia</taxon>
    </lineage>
</organism>
<gene>
    <name evidence="1" type="ORF">VFH_V132120</name>
</gene>
<name>A0AAV1AWV4_VICFA</name>
<dbReference type="Proteomes" id="UP001157006">
    <property type="component" value="Chromosome 5"/>
</dbReference>
<accession>A0AAV1AWV4</accession>
<evidence type="ECO:0000313" key="1">
    <source>
        <dbReference type="EMBL" id="CAI8614496.1"/>
    </source>
</evidence>
<reference evidence="1 2" key="1">
    <citation type="submission" date="2023-01" db="EMBL/GenBank/DDBJ databases">
        <authorList>
            <person name="Kreplak J."/>
        </authorList>
    </citation>
    <scope>NUCLEOTIDE SEQUENCE [LARGE SCALE GENOMIC DNA]</scope>
</reference>
<proteinExistence type="predicted"/>